<dbReference type="AlphaFoldDB" id="A0A0F9H019"/>
<organism evidence="1">
    <name type="scientific">marine sediment metagenome</name>
    <dbReference type="NCBI Taxonomy" id="412755"/>
    <lineage>
        <taxon>unclassified sequences</taxon>
        <taxon>metagenomes</taxon>
        <taxon>ecological metagenomes</taxon>
    </lineage>
</organism>
<reference evidence="1" key="1">
    <citation type="journal article" date="2015" name="Nature">
        <title>Complex archaea that bridge the gap between prokaryotes and eukaryotes.</title>
        <authorList>
            <person name="Spang A."/>
            <person name="Saw J.H."/>
            <person name="Jorgensen S.L."/>
            <person name="Zaremba-Niedzwiedzka K."/>
            <person name="Martijn J."/>
            <person name="Lind A.E."/>
            <person name="van Eijk R."/>
            <person name="Schleper C."/>
            <person name="Guy L."/>
            <person name="Ettema T.J."/>
        </authorList>
    </citation>
    <scope>NUCLEOTIDE SEQUENCE</scope>
</reference>
<comment type="caution">
    <text evidence="1">The sequence shown here is derived from an EMBL/GenBank/DDBJ whole genome shotgun (WGS) entry which is preliminary data.</text>
</comment>
<dbReference type="EMBL" id="LAZR01026455">
    <property type="protein sequence ID" value="KKL68687.1"/>
    <property type="molecule type" value="Genomic_DNA"/>
</dbReference>
<sequence length="62" mass="7224">MLRKAKDKIKKALGRILCFIGLHVWKPRLTRKGRVFFASIGIDTVYNTYCLRPNCDKVRRSA</sequence>
<evidence type="ECO:0000313" key="1">
    <source>
        <dbReference type="EMBL" id="KKL68687.1"/>
    </source>
</evidence>
<accession>A0A0F9H019</accession>
<gene>
    <name evidence="1" type="ORF">LCGC14_2122500</name>
</gene>
<name>A0A0F9H019_9ZZZZ</name>
<protein>
    <submittedName>
        <fullName evidence="1">Uncharacterized protein</fullName>
    </submittedName>
</protein>
<proteinExistence type="predicted"/>